<dbReference type="GO" id="GO:0000976">
    <property type="term" value="F:transcription cis-regulatory region binding"/>
    <property type="evidence" value="ECO:0007669"/>
    <property type="project" value="TreeGrafter"/>
</dbReference>
<dbReference type="InterPro" id="IPR028082">
    <property type="entry name" value="Peripla_BP_I"/>
</dbReference>
<dbReference type="SUPFAM" id="SSF47413">
    <property type="entry name" value="lambda repressor-like DNA-binding domains"/>
    <property type="match status" value="1"/>
</dbReference>
<dbReference type="RefSeq" id="WP_220195282.1">
    <property type="nucleotide sequence ID" value="NZ_BNJF01000002.1"/>
</dbReference>
<dbReference type="Pfam" id="PF00356">
    <property type="entry name" value="LacI"/>
    <property type="match status" value="1"/>
</dbReference>
<dbReference type="CDD" id="cd06267">
    <property type="entry name" value="PBP1_LacI_sugar_binding-like"/>
    <property type="match status" value="1"/>
</dbReference>
<evidence type="ECO:0000256" key="2">
    <source>
        <dbReference type="ARBA" id="ARBA00023015"/>
    </source>
</evidence>
<comment type="caution">
    <text evidence="6">The sequence shown here is derived from an EMBL/GenBank/DDBJ whole genome shotgun (WGS) entry which is preliminary data.</text>
</comment>
<protein>
    <submittedName>
        <fullName evidence="6">LacI family transcriptional regulator</fullName>
    </submittedName>
</protein>
<dbReference type="InterPro" id="IPR046335">
    <property type="entry name" value="LacI/GalR-like_sensor"/>
</dbReference>
<evidence type="ECO:0000256" key="4">
    <source>
        <dbReference type="ARBA" id="ARBA00023163"/>
    </source>
</evidence>
<keyword evidence="7" id="KW-1185">Reference proteome</keyword>
<dbReference type="Gene3D" id="1.10.260.40">
    <property type="entry name" value="lambda repressor-like DNA-binding domains"/>
    <property type="match status" value="1"/>
</dbReference>
<dbReference type="PROSITE" id="PS00356">
    <property type="entry name" value="HTH_LACI_1"/>
    <property type="match status" value="1"/>
</dbReference>
<dbReference type="GO" id="GO:0003700">
    <property type="term" value="F:DNA-binding transcription factor activity"/>
    <property type="evidence" value="ECO:0007669"/>
    <property type="project" value="TreeGrafter"/>
</dbReference>
<reference evidence="6" key="1">
    <citation type="submission" date="2020-10" db="EMBL/GenBank/DDBJ databases">
        <title>Taxonomic study of unclassified bacteria belonging to the class Ktedonobacteria.</title>
        <authorList>
            <person name="Yabe S."/>
            <person name="Wang C.M."/>
            <person name="Zheng Y."/>
            <person name="Sakai Y."/>
            <person name="Cavaletti L."/>
            <person name="Monciardini P."/>
            <person name="Donadio S."/>
        </authorList>
    </citation>
    <scope>NUCLEOTIDE SEQUENCE</scope>
    <source>
        <strain evidence="6">SOSP1-1</strain>
    </source>
</reference>
<keyword evidence="2" id="KW-0805">Transcription regulation</keyword>
<dbReference type="PANTHER" id="PTHR30146:SF148">
    <property type="entry name" value="HTH-TYPE TRANSCRIPTIONAL REPRESSOR PURR-RELATED"/>
    <property type="match status" value="1"/>
</dbReference>
<evidence type="ECO:0000256" key="3">
    <source>
        <dbReference type="ARBA" id="ARBA00023125"/>
    </source>
</evidence>
<dbReference type="Pfam" id="PF13377">
    <property type="entry name" value="Peripla_BP_3"/>
    <property type="match status" value="1"/>
</dbReference>
<dbReference type="InterPro" id="IPR000843">
    <property type="entry name" value="HTH_LacI"/>
</dbReference>
<keyword evidence="1" id="KW-0678">Repressor</keyword>
<dbReference type="CDD" id="cd01392">
    <property type="entry name" value="HTH_LacI"/>
    <property type="match status" value="1"/>
</dbReference>
<dbReference type="Gene3D" id="3.40.50.2300">
    <property type="match status" value="2"/>
</dbReference>
<keyword evidence="3" id="KW-0238">DNA-binding</keyword>
<dbReference type="SMART" id="SM00354">
    <property type="entry name" value="HTH_LACI"/>
    <property type="match status" value="1"/>
</dbReference>
<proteinExistence type="predicted"/>
<evidence type="ECO:0000313" key="7">
    <source>
        <dbReference type="Proteomes" id="UP000612362"/>
    </source>
</evidence>
<organism evidence="6 7">
    <name type="scientific">Ktedonospora formicarum</name>
    <dbReference type="NCBI Taxonomy" id="2778364"/>
    <lineage>
        <taxon>Bacteria</taxon>
        <taxon>Bacillati</taxon>
        <taxon>Chloroflexota</taxon>
        <taxon>Ktedonobacteria</taxon>
        <taxon>Ktedonobacterales</taxon>
        <taxon>Ktedonobacteraceae</taxon>
        <taxon>Ktedonospora</taxon>
    </lineage>
</organism>
<evidence type="ECO:0000256" key="1">
    <source>
        <dbReference type="ARBA" id="ARBA00022491"/>
    </source>
</evidence>
<dbReference type="Proteomes" id="UP000612362">
    <property type="component" value="Unassembled WGS sequence"/>
</dbReference>
<accession>A0A8J3I4N4</accession>
<keyword evidence="4" id="KW-0804">Transcription</keyword>
<dbReference type="SUPFAM" id="SSF53822">
    <property type="entry name" value="Periplasmic binding protein-like I"/>
    <property type="match status" value="1"/>
</dbReference>
<sequence>MKERTLPDSLPMRRVHLRDIAKRAGVSISTVSRVLNNVYGISDDLRRQVIAVATEMGYYDSFAPTKLRHIGLFTATFSDGPGLGLDNFHTAILHGIEAECRQHDIQLSYSIVEQGEQGSAFISRKIKERQIEGVLLASIQEREVIEQLCGLNMPIAVINADHRELLVDTFLPANFTGALQATQHLLAHGHRRILHITTPIYTSRRTLHQRYEGYRTAMQEVGIPFDPRLVLESHLRVDDVRDAVYDLLIANKCQFTAIFAVNDEAAIGAMHAIHEAGKRVPEDISVIGFDDIPTSALLTPALTSMYVDCKEMGMLAARRLMDRFQHPDATTICVELACKLKSRQSVGVISTSS</sequence>
<name>A0A8J3I4N4_9CHLR</name>
<dbReference type="InterPro" id="IPR010982">
    <property type="entry name" value="Lambda_DNA-bd_dom_sf"/>
</dbReference>
<dbReference type="PRINTS" id="PR00036">
    <property type="entry name" value="HTHLACI"/>
</dbReference>
<dbReference type="AlphaFoldDB" id="A0A8J3I4N4"/>
<evidence type="ECO:0000259" key="5">
    <source>
        <dbReference type="PROSITE" id="PS50932"/>
    </source>
</evidence>
<dbReference type="PANTHER" id="PTHR30146">
    <property type="entry name" value="LACI-RELATED TRANSCRIPTIONAL REPRESSOR"/>
    <property type="match status" value="1"/>
</dbReference>
<feature type="domain" description="HTH lacI-type" evidence="5">
    <location>
        <begin position="15"/>
        <end position="69"/>
    </location>
</feature>
<evidence type="ECO:0000313" key="6">
    <source>
        <dbReference type="EMBL" id="GHO45858.1"/>
    </source>
</evidence>
<gene>
    <name evidence="6" type="ORF">KSX_40210</name>
</gene>
<dbReference type="PROSITE" id="PS50932">
    <property type="entry name" value="HTH_LACI_2"/>
    <property type="match status" value="1"/>
</dbReference>
<dbReference type="EMBL" id="BNJF01000002">
    <property type="protein sequence ID" value="GHO45858.1"/>
    <property type="molecule type" value="Genomic_DNA"/>
</dbReference>